<keyword evidence="4" id="KW-1185">Reference proteome</keyword>
<evidence type="ECO:0000313" key="3">
    <source>
        <dbReference type="EMBL" id="CAC5398589.1"/>
    </source>
</evidence>
<reference evidence="3 4" key="1">
    <citation type="submission" date="2020-06" db="EMBL/GenBank/DDBJ databases">
        <authorList>
            <person name="Li R."/>
            <person name="Bekaert M."/>
        </authorList>
    </citation>
    <scope>NUCLEOTIDE SEQUENCE [LARGE SCALE GENOMIC DNA]</scope>
    <source>
        <strain evidence="4">wild</strain>
    </source>
</reference>
<dbReference type="AlphaFoldDB" id="A0A6J8CT34"/>
<dbReference type="PANTHER" id="PTHR23098">
    <property type="entry name" value="AGAP001331-PA-RELATED"/>
    <property type="match status" value="1"/>
</dbReference>
<feature type="region of interest" description="Disordered" evidence="1">
    <location>
        <begin position="140"/>
        <end position="162"/>
    </location>
</feature>
<dbReference type="Proteomes" id="UP000507470">
    <property type="component" value="Unassembled WGS sequence"/>
</dbReference>
<name>A0A6J8CT34_MYTCO</name>
<dbReference type="PANTHER" id="PTHR23098:SF16">
    <property type="entry name" value="REGULATORY PROTEIN ZESTE"/>
    <property type="match status" value="1"/>
</dbReference>
<accession>A0A6J8CT34</accession>
<feature type="domain" description="Myb/SANT-like DNA-binding" evidence="2">
    <location>
        <begin position="14"/>
        <end position="89"/>
    </location>
</feature>
<evidence type="ECO:0000313" key="4">
    <source>
        <dbReference type="Proteomes" id="UP000507470"/>
    </source>
</evidence>
<dbReference type="GO" id="GO:0005634">
    <property type="term" value="C:nucleus"/>
    <property type="evidence" value="ECO:0007669"/>
    <property type="project" value="TreeGrafter"/>
</dbReference>
<evidence type="ECO:0000259" key="2">
    <source>
        <dbReference type="Pfam" id="PF13873"/>
    </source>
</evidence>
<dbReference type="EMBL" id="CACVKT020005960">
    <property type="protein sequence ID" value="CAC5398589.1"/>
    <property type="molecule type" value="Genomic_DNA"/>
</dbReference>
<dbReference type="OrthoDB" id="6084270at2759"/>
<proteinExistence type="predicted"/>
<protein>
    <recommendedName>
        <fullName evidence="2">Myb/SANT-like DNA-binding domain-containing protein</fullName>
    </recommendedName>
</protein>
<dbReference type="Pfam" id="PF13873">
    <property type="entry name" value="Myb_DNA-bind_5"/>
    <property type="match status" value="1"/>
</dbReference>
<sequence length="286" mass="32785">MAEEQPPKKIPRIRGQNFSSMEVNLISRRVVEELALLRGKFGKDVTADAKNKMWEKITAEVNALGVSYRQVLTVKTKFRNLTRDAKDKFTYEKRERNRTGGGPAPKPISIAEENIINALKDTSSFKGIDDGWKLQWARFPQQTETSQSRPTQFSLQESSSSDPVYFAEPVSSPIPAQIAASGCQTCDEPPSSVESIWIRRLEQVHQRNEETPYTEHANLPVENKRTKKPKRTAEDVYELQCQALESDLKRNQTQMELFKKQIEFYDLIKKNFENSCTESMLEALLH</sequence>
<evidence type="ECO:0000256" key="1">
    <source>
        <dbReference type="SAM" id="MobiDB-lite"/>
    </source>
</evidence>
<organism evidence="3 4">
    <name type="scientific">Mytilus coruscus</name>
    <name type="common">Sea mussel</name>
    <dbReference type="NCBI Taxonomy" id="42192"/>
    <lineage>
        <taxon>Eukaryota</taxon>
        <taxon>Metazoa</taxon>
        <taxon>Spiralia</taxon>
        <taxon>Lophotrochozoa</taxon>
        <taxon>Mollusca</taxon>
        <taxon>Bivalvia</taxon>
        <taxon>Autobranchia</taxon>
        <taxon>Pteriomorphia</taxon>
        <taxon>Mytilida</taxon>
        <taxon>Mytiloidea</taxon>
        <taxon>Mytilidae</taxon>
        <taxon>Mytilinae</taxon>
        <taxon>Mytilus</taxon>
    </lineage>
</organism>
<dbReference type="InterPro" id="IPR028002">
    <property type="entry name" value="Myb_DNA-bind_5"/>
</dbReference>
<gene>
    <name evidence="3" type="ORF">MCOR_32954</name>
</gene>